<feature type="transmembrane region" description="Helical" evidence="6">
    <location>
        <begin position="354"/>
        <end position="382"/>
    </location>
</feature>
<feature type="transmembrane region" description="Helical" evidence="6">
    <location>
        <begin position="130"/>
        <end position="147"/>
    </location>
</feature>
<evidence type="ECO:0000256" key="2">
    <source>
        <dbReference type="ARBA" id="ARBA00022692"/>
    </source>
</evidence>
<evidence type="ECO:0000256" key="6">
    <source>
        <dbReference type="SAM" id="Phobius"/>
    </source>
</evidence>
<feature type="compositionally biased region" description="Polar residues" evidence="5">
    <location>
        <begin position="24"/>
        <end position="41"/>
    </location>
</feature>
<feature type="transmembrane region" description="Helical" evidence="6">
    <location>
        <begin position="518"/>
        <end position="537"/>
    </location>
</feature>
<feature type="transmembrane region" description="Helical" evidence="6">
    <location>
        <begin position="211"/>
        <end position="230"/>
    </location>
</feature>
<dbReference type="GO" id="GO:0016020">
    <property type="term" value="C:membrane"/>
    <property type="evidence" value="ECO:0007669"/>
    <property type="project" value="UniProtKB-SubCell"/>
</dbReference>
<sequence>MVEHQEPQPSSRPDGSSNRDDEISIQSSPRGYDTMKTTAASLSPPPEGICHKDSEKHLSARHAFAILVNLQIGSGIFASPAQVDTNVPSPGAALLVWLVGGLLSWAGAASYAEFGAALPLNGGTQEYLRYVYGDIAAFLMAWIYIFAVKPSSMAIQCIVLVDSATSAIASADGTTLASWQLKLLAITAQASLVLLNSISTKTTMRLSESFTLFKIATVIMIFLGGIWVLIAHMIDPNSSLGGNTDWYSKNWFHSRPSMSDGVPIEWTNMGSWELLGHYSAAIYAGLWAYDGWDNANFVASEIRNPGRSLPLAIHTAMAVVLGCFELVNIAYYILVPWKLIGSSSAVAVMAAKSLLGYFAGVAISILVAISCAGAVTSNLLAFGRLTVAASQRGYLPKVFGIIGFPSWISWPNRRAHSEGNAPQNSYSNESQPLIAEDSDEDVANIVGENDTAPTPDTESDVPINAMLLNLSLTTIYIATGSFRILLTFVGMAMWIFYVSTAVALIILRFREPGLRRPYRPPLVIPIIFSCVGTAVIIRSAMFAPLPAAAIAGLLVAGSLVGRLRS</sequence>
<gene>
    <name evidence="7" type="ORF">AOQ84DRAFT_41140</name>
</gene>
<dbReference type="Proteomes" id="UP000250140">
    <property type="component" value="Unassembled WGS sequence"/>
</dbReference>
<evidence type="ECO:0000256" key="5">
    <source>
        <dbReference type="SAM" id="MobiDB-lite"/>
    </source>
</evidence>
<evidence type="ECO:0000256" key="1">
    <source>
        <dbReference type="ARBA" id="ARBA00004141"/>
    </source>
</evidence>
<dbReference type="AlphaFoldDB" id="A0A8E2F0L6"/>
<dbReference type="OrthoDB" id="10062876at2759"/>
<dbReference type="Pfam" id="PF13520">
    <property type="entry name" value="AA_permease_2"/>
    <property type="match status" value="1"/>
</dbReference>
<organism evidence="7 8">
    <name type="scientific">Glonium stellatum</name>
    <dbReference type="NCBI Taxonomy" id="574774"/>
    <lineage>
        <taxon>Eukaryota</taxon>
        <taxon>Fungi</taxon>
        <taxon>Dikarya</taxon>
        <taxon>Ascomycota</taxon>
        <taxon>Pezizomycotina</taxon>
        <taxon>Dothideomycetes</taxon>
        <taxon>Pleosporomycetidae</taxon>
        <taxon>Gloniales</taxon>
        <taxon>Gloniaceae</taxon>
        <taxon>Glonium</taxon>
    </lineage>
</organism>
<feature type="transmembrane region" description="Helical" evidence="6">
    <location>
        <begin position="543"/>
        <end position="561"/>
    </location>
</feature>
<protein>
    <submittedName>
        <fullName evidence="7">Amino acid transporter</fullName>
    </submittedName>
</protein>
<name>A0A8E2F0L6_9PEZI</name>
<keyword evidence="2 6" id="KW-0812">Transmembrane</keyword>
<reference evidence="7 8" key="1">
    <citation type="journal article" date="2016" name="Nat. Commun.">
        <title>Ectomycorrhizal ecology is imprinted in the genome of the dominant symbiotic fungus Cenococcum geophilum.</title>
        <authorList>
            <consortium name="DOE Joint Genome Institute"/>
            <person name="Peter M."/>
            <person name="Kohler A."/>
            <person name="Ohm R.A."/>
            <person name="Kuo A."/>
            <person name="Krutzmann J."/>
            <person name="Morin E."/>
            <person name="Arend M."/>
            <person name="Barry K.W."/>
            <person name="Binder M."/>
            <person name="Choi C."/>
            <person name="Clum A."/>
            <person name="Copeland A."/>
            <person name="Grisel N."/>
            <person name="Haridas S."/>
            <person name="Kipfer T."/>
            <person name="LaButti K."/>
            <person name="Lindquist E."/>
            <person name="Lipzen A."/>
            <person name="Maire R."/>
            <person name="Meier B."/>
            <person name="Mihaltcheva S."/>
            <person name="Molinier V."/>
            <person name="Murat C."/>
            <person name="Poggeler S."/>
            <person name="Quandt C.A."/>
            <person name="Sperisen C."/>
            <person name="Tritt A."/>
            <person name="Tisserant E."/>
            <person name="Crous P.W."/>
            <person name="Henrissat B."/>
            <person name="Nehls U."/>
            <person name="Egli S."/>
            <person name="Spatafora J.W."/>
            <person name="Grigoriev I.V."/>
            <person name="Martin F.M."/>
        </authorList>
    </citation>
    <scope>NUCLEOTIDE SEQUENCE [LARGE SCALE GENOMIC DNA]</scope>
    <source>
        <strain evidence="7 8">CBS 207.34</strain>
    </source>
</reference>
<proteinExistence type="predicted"/>
<dbReference type="PANTHER" id="PTHR11785">
    <property type="entry name" value="AMINO ACID TRANSPORTER"/>
    <property type="match status" value="1"/>
</dbReference>
<feature type="transmembrane region" description="Helical" evidence="6">
    <location>
        <begin position="484"/>
        <end position="506"/>
    </location>
</feature>
<evidence type="ECO:0000256" key="4">
    <source>
        <dbReference type="ARBA" id="ARBA00023136"/>
    </source>
</evidence>
<feature type="transmembrane region" description="Helical" evidence="6">
    <location>
        <begin position="95"/>
        <end position="118"/>
    </location>
</feature>
<keyword evidence="3 6" id="KW-1133">Transmembrane helix</keyword>
<evidence type="ECO:0000313" key="7">
    <source>
        <dbReference type="EMBL" id="OCL08377.1"/>
    </source>
</evidence>
<dbReference type="EMBL" id="KV749662">
    <property type="protein sequence ID" value="OCL08377.1"/>
    <property type="molecule type" value="Genomic_DNA"/>
</dbReference>
<feature type="transmembrane region" description="Helical" evidence="6">
    <location>
        <begin position="311"/>
        <end position="334"/>
    </location>
</feature>
<feature type="region of interest" description="Disordered" evidence="5">
    <location>
        <begin position="1"/>
        <end position="52"/>
    </location>
</feature>
<comment type="subcellular location">
    <subcellularLocation>
        <location evidence="1">Membrane</location>
        <topology evidence="1">Multi-pass membrane protein</topology>
    </subcellularLocation>
</comment>
<dbReference type="InterPro" id="IPR050598">
    <property type="entry name" value="AminoAcid_Transporter"/>
</dbReference>
<dbReference type="PIRSF" id="PIRSF006060">
    <property type="entry name" value="AA_transporter"/>
    <property type="match status" value="1"/>
</dbReference>
<keyword evidence="8" id="KW-1185">Reference proteome</keyword>
<dbReference type="Gene3D" id="1.20.1740.10">
    <property type="entry name" value="Amino acid/polyamine transporter I"/>
    <property type="match status" value="1"/>
</dbReference>
<accession>A0A8E2F0L6</accession>
<evidence type="ECO:0000313" key="8">
    <source>
        <dbReference type="Proteomes" id="UP000250140"/>
    </source>
</evidence>
<evidence type="ECO:0000256" key="3">
    <source>
        <dbReference type="ARBA" id="ARBA00022989"/>
    </source>
</evidence>
<keyword evidence="4 6" id="KW-0472">Membrane</keyword>
<feature type="compositionally biased region" description="Polar residues" evidence="5">
    <location>
        <begin position="7"/>
        <end position="16"/>
    </location>
</feature>
<dbReference type="PANTHER" id="PTHR11785:SF402">
    <property type="entry name" value="AMINO ACID TRANSPORTER (EUROFUNG)"/>
    <property type="match status" value="1"/>
</dbReference>
<dbReference type="GO" id="GO:0015179">
    <property type="term" value="F:L-amino acid transmembrane transporter activity"/>
    <property type="evidence" value="ECO:0007669"/>
    <property type="project" value="TreeGrafter"/>
</dbReference>
<dbReference type="InterPro" id="IPR002293">
    <property type="entry name" value="AA/rel_permease1"/>
</dbReference>